<dbReference type="InterPro" id="IPR036935">
    <property type="entry name" value="Ribosomal_bL9_N_sf"/>
</dbReference>
<dbReference type="InterPro" id="IPR036791">
    <property type="entry name" value="Ribosomal_bL9_C_sf"/>
</dbReference>
<sequence>MSRKTIEILLLKEKKDLGTIGSIKKVSLGYARNFLIPQGLGCLITPKIQKILNKKIIIEAENNNKAILKAREIQQNLNMINKFSLKKKVGANNLIFGALTEKEIIELIWRSIGESIDKKNINMPIIRTIGIHHISIKLSKDIYEYILLHIIPENT</sequence>
<evidence type="ECO:0000256" key="3">
    <source>
        <dbReference type="ARBA" id="ARBA00022884"/>
    </source>
</evidence>
<dbReference type="SUPFAM" id="SSF55653">
    <property type="entry name" value="Ribosomal protein L9 C-domain"/>
    <property type="match status" value="1"/>
</dbReference>
<evidence type="ECO:0000256" key="2">
    <source>
        <dbReference type="ARBA" id="ARBA00022730"/>
    </source>
</evidence>
<organism evidence="8">
    <name type="scientific">Boldia erythrosiphon</name>
    <dbReference type="NCBI Taxonomy" id="74908"/>
    <lineage>
        <taxon>Eukaryota</taxon>
        <taxon>Rhodophyta</taxon>
        <taxon>Compsopogonophyceae</taxon>
        <taxon>Compsopogonales</taxon>
        <taxon>Boldiaceae</taxon>
        <taxon>Boldia</taxon>
    </lineage>
</organism>
<keyword evidence="5 6" id="KW-0687">Ribonucleoprotein</keyword>
<evidence type="ECO:0000259" key="7">
    <source>
        <dbReference type="PROSITE" id="PS00651"/>
    </source>
</evidence>
<dbReference type="PANTHER" id="PTHR21368">
    <property type="entry name" value="50S RIBOSOMAL PROTEIN L9"/>
    <property type="match status" value="1"/>
</dbReference>
<accession>A0A1Y9TLP5</accession>
<keyword evidence="2 6" id="KW-0699">rRNA-binding</keyword>
<dbReference type="Pfam" id="PF01281">
    <property type="entry name" value="Ribosomal_L9_N"/>
    <property type="match status" value="1"/>
</dbReference>
<keyword evidence="3 6" id="KW-0694">RNA-binding</keyword>
<dbReference type="HAMAP" id="MF_00503">
    <property type="entry name" value="Ribosomal_bL9"/>
    <property type="match status" value="1"/>
</dbReference>
<dbReference type="Gene3D" id="3.40.5.10">
    <property type="entry name" value="Ribosomal protein L9, N-terminal domain"/>
    <property type="match status" value="1"/>
</dbReference>
<comment type="function">
    <text evidence="6">Binds to the 23S rRNA.</text>
</comment>
<dbReference type="GO" id="GO:0009507">
    <property type="term" value="C:chloroplast"/>
    <property type="evidence" value="ECO:0007669"/>
    <property type="project" value="UniProtKB-SubCell"/>
</dbReference>
<dbReference type="InterPro" id="IPR020070">
    <property type="entry name" value="Ribosomal_bL9_N"/>
</dbReference>
<dbReference type="GO" id="GO:0003735">
    <property type="term" value="F:structural constituent of ribosome"/>
    <property type="evidence" value="ECO:0007669"/>
    <property type="project" value="InterPro"/>
</dbReference>
<dbReference type="SUPFAM" id="SSF55658">
    <property type="entry name" value="L9 N-domain-like"/>
    <property type="match status" value="1"/>
</dbReference>
<dbReference type="RefSeq" id="YP_009369850.1">
    <property type="nucleotide sequence ID" value="NC_034776.1"/>
</dbReference>
<comment type="similarity">
    <text evidence="1 6">Belongs to the bacterial ribosomal protein bL9 family.</text>
</comment>
<geneLocation type="chloroplast" evidence="8"/>
<dbReference type="AlphaFoldDB" id="A0A1Y9TLP5"/>
<keyword evidence="4 6" id="KW-0689">Ribosomal protein</keyword>
<dbReference type="Gene3D" id="3.10.430.100">
    <property type="entry name" value="Ribosomal protein L9, C-terminal domain"/>
    <property type="match status" value="1"/>
</dbReference>
<dbReference type="GO" id="GO:0019843">
    <property type="term" value="F:rRNA binding"/>
    <property type="evidence" value="ECO:0007669"/>
    <property type="project" value="UniProtKB-UniRule"/>
</dbReference>
<feature type="domain" description="Ribosomal protein L9" evidence="7">
    <location>
        <begin position="18"/>
        <end position="45"/>
    </location>
</feature>
<evidence type="ECO:0000256" key="4">
    <source>
        <dbReference type="ARBA" id="ARBA00022980"/>
    </source>
</evidence>
<dbReference type="EMBL" id="KY709208">
    <property type="protein sequence ID" value="ARO90538.1"/>
    <property type="molecule type" value="Genomic_DNA"/>
</dbReference>
<dbReference type="InterPro" id="IPR020069">
    <property type="entry name" value="Ribosomal_bL9_C"/>
</dbReference>
<dbReference type="InterPro" id="IPR000244">
    <property type="entry name" value="Ribosomal_bL9"/>
</dbReference>
<reference evidence="8" key="1">
    <citation type="submission" date="2017-03" db="EMBL/GenBank/DDBJ databases">
        <title>The new red algal subphylum Proteorhodophytina comprises the largest and most divergent plastid genomes known.</title>
        <authorList>
            <person name="Munoz-Gomez S.A."/>
            <person name="Mejia-Franco F.G."/>
            <person name="Durnin K."/>
            <person name="Morgan C."/>
            <person name="Grisdale C.J."/>
            <person name="Archibald J.M."/>
            <person name="Slamovits C.H."/>
        </authorList>
    </citation>
    <scope>NUCLEOTIDE SEQUENCE</scope>
    <source>
        <strain evidence="8">UTEX LB2858</strain>
    </source>
</reference>
<keyword evidence="8" id="KW-0150">Chloroplast</keyword>
<comment type="subcellular location">
    <subcellularLocation>
        <location evidence="6">Plastid</location>
        <location evidence="6">Chloroplast</location>
    </subcellularLocation>
</comment>
<dbReference type="Pfam" id="PF03948">
    <property type="entry name" value="Ribosomal_L9_C"/>
    <property type="match status" value="1"/>
</dbReference>
<dbReference type="InterPro" id="IPR009027">
    <property type="entry name" value="Ribosomal_bL9/RNase_H1_N"/>
</dbReference>
<dbReference type="PROSITE" id="PS00651">
    <property type="entry name" value="RIBOSOMAL_L9"/>
    <property type="match status" value="1"/>
</dbReference>
<dbReference type="GO" id="GO:0006412">
    <property type="term" value="P:translation"/>
    <property type="evidence" value="ECO:0007669"/>
    <property type="project" value="UniProtKB-UniRule"/>
</dbReference>
<name>A0A1Y9TLP5_9RHOD</name>
<proteinExistence type="inferred from homology"/>
<protein>
    <recommendedName>
        <fullName evidence="6">Large ribosomal subunit protein bL9c</fullName>
    </recommendedName>
</protein>
<dbReference type="InterPro" id="IPR020594">
    <property type="entry name" value="Ribosomal_bL9_bac/chp"/>
</dbReference>
<dbReference type="GeneID" id="32891360"/>
<evidence type="ECO:0000256" key="1">
    <source>
        <dbReference type="ARBA" id="ARBA00010605"/>
    </source>
</evidence>
<dbReference type="NCBIfam" id="TIGR00158">
    <property type="entry name" value="L9"/>
    <property type="match status" value="1"/>
</dbReference>
<evidence type="ECO:0000256" key="5">
    <source>
        <dbReference type="ARBA" id="ARBA00023274"/>
    </source>
</evidence>
<gene>
    <name evidence="6 8" type="primary">rpl9</name>
</gene>
<dbReference type="GO" id="GO:0005840">
    <property type="term" value="C:ribosome"/>
    <property type="evidence" value="ECO:0007669"/>
    <property type="project" value="UniProtKB-KW"/>
</dbReference>
<dbReference type="GO" id="GO:1990904">
    <property type="term" value="C:ribonucleoprotein complex"/>
    <property type="evidence" value="ECO:0007669"/>
    <property type="project" value="UniProtKB-KW"/>
</dbReference>
<evidence type="ECO:0000313" key="8">
    <source>
        <dbReference type="EMBL" id="ARO90538.1"/>
    </source>
</evidence>
<keyword evidence="8" id="KW-0934">Plastid</keyword>
<evidence type="ECO:0000256" key="6">
    <source>
        <dbReference type="HAMAP-Rule" id="MF_00503"/>
    </source>
</evidence>